<accession>A0A9D2HM61</accession>
<feature type="region of interest" description="Disordered" evidence="1">
    <location>
        <begin position="1"/>
        <end position="45"/>
    </location>
</feature>
<dbReference type="Proteomes" id="UP000823821">
    <property type="component" value="Unassembled WGS sequence"/>
</dbReference>
<feature type="compositionally biased region" description="Polar residues" evidence="1">
    <location>
        <begin position="17"/>
        <end position="35"/>
    </location>
</feature>
<name>A0A9D2HM61_9BACT</name>
<evidence type="ECO:0000313" key="2">
    <source>
        <dbReference type="EMBL" id="HJA78712.1"/>
    </source>
</evidence>
<dbReference type="AlphaFoldDB" id="A0A9D2HM61"/>
<protein>
    <submittedName>
        <fullName evidence="2">Pseudouridine synthase</fullName>
    </submittedName>
</protein>
<comment type="caution">
    <text evidence="2">The sequence shown here is derived from an EMBL/GenBank/DDBJ whole genome shotgun (WGS) entry which is preliminary data.</text>
</comment>
<organism evidence="2 3">
    <name type="scientific">Candidatus Desulfovibrio intestinavium</name>
    <dbReference type="NCBI Taxonomy" id="2838534"/>
    <lineage>
        <taxon>Bacteria</taxon>
        <taxon>Pseudomonadati</taxon>
        <taxon>Thermodesulfobacteriota</taxon>
        <taxon>Desulfovibrionia</taxon>
        <taxon>Desulfovibrionales</taxon>
        <taxon>Desulfovibrionaceae</taxon>
        <taxon>Desulfovibrio</taxon>
    </lineage>
</organism>
<dbReference type="EMBL" id="DWZD01000025">
    <property type="protein sequence ID" value="HJA78712.1"/>
    <property type="molecule type" value="Genomic_DNA"/>
</dbReference>
<gene>
    <name evidence="2" type="ORF">H9784_03935</name>
</gene>
<sequence>MDMQIRFRNNDLGPYMPTQQERMNSIMSSGQTASSAAEELQPPVDTPHMLNNAELQATLQQLEAQAQQQNAEFLQAHSGLNEQRVARLLGLLD</sequence>
<reference evidence="2" key="1">
    <citation type="journal article" date="2021" name="PeerJ">
        <title>Extensive microbial diversity within the chicken gut microbiome revealed by metagenomics and culture.</title>
        <authorList>
            <person name="Gilroy R."/>
            <person name="Ravi A."/>
            <person name="Getino M."/>
            <person name="Pursley I."/>
            <person name="Horton D.L."/>
            <person name="Alikhan N.F."/>
            <person name="Baker D."/>
            <person name="Gharbi K."/>
            <person name="Hall N."/>
            <person name="Watson M."/>
            <person name="Adriaenssens E.M."/>
            <person name="Foster-Nyarko E."/>
            <person name="Jarju S."/>
            <person name="Secka A."/>
            <person name="Antonio M."/>
            <person name="Oren A."/>
            <person name="Chaudhuri R.R."/>
            <person name="La Ragione R."/>
            <person name="Hildebrand F."/>
            <person name="Pallen M.J."/>
        </authorList>
    </citation>
    <scope>NUCLEOTIDE SEQUENCE</scope>
    <source>
        <strain evidence="2">5032</strain>
    </source>
</reference>
<evidence type="ECO:0000256" key="1">
    <source>
        <dbReference type="SAM" id="MobiDB-lite"/>
    </source>
</evidence>
<proteinExistence type="predicted"/>
<evidence type="ECO:0000313" key="3">
    <source>
        <dbReference type="Proteomes" id="UP000823821"/>
    </source>
</evidence>
<reference evidence="2" key="2">
    <citation type="submission" date="2021-04" db="EMBL/GenBank/DDBJ databases">
        <authorList>
            <person name="Gilroy R."/>
        </authorList>
    </citation>
    <scope>NUCLEOTIDE SEQUENCE</scope>
    <source>
        <strain evidence="2">5032</strain>
    </source>
</reference>